<dbReference type="InterPro" id="IPR006311">
    <property type="entry name" value="TAT_signal"/>
</dbReference>
<dbReference type="Proteomes" id="UP001235744">
    <property type="component" value="Chromosome"/>
</dbReference>
<feature type="active site" description="Charge relay system" evidence="5">
    <location>
        <position position="278"/>
    </location>
</feature>
<dbReference type="InterPro" id="IPR023828">
    <property type="entry name" value="Peptidase_S8_Ser-AS"/>
</dbReference>
<keyword evidence="7" id="KW-0732">Signal</keyword>
<dbReference type="InterPro" id="IPR015500">
    <property type="entry name" value="Peptidase_S8_subtilisin-rel"/>
</dbReference>
<dbReference type="InterPro" id="IPR000209">
    <property type="entry name" value="Peptidase_S8/S53_dom"/>
</dbReference>
<dbReference type="Gene3D" id="3.40.50.200">
    <property type="entry name" value="Peptidase S8/S53 domain"/>
    <property type="match status" value="1"/>
</dbReference>
<proteinExistence type="inferred from homology"/>
<dbReference type="SUPFAM" id="SSF52743">
    <property type="entry name" value="Subtilisin-like"/>
    <property type="match status" value="1"/>
</dbReference>
<dbReference type="PROSITE" id="PS00138">
    <property type="entry name" value="SUBTILASE_SER"/>
    <property type="match status" value="1"/>
</dbReference>
<name>A0ABY9IZ82_9ACTN</name>
<protein>
    <submittedName>
        <fullName evidence="9">S8 family serine peptidase</fullName>
    </submittedName>
</protein>
<keyword evidence="10" id="KW-1185">Reference proteome</keyword>
<keyword evidence="3 5" id="KW-0378">Hydrolase</keyword>
<feature type="active site" description="Charge relay system" evidence="5">
    <location>
        <position position="453"/>
    </location>
</feature>
<evidence type="ECO:0000259" key="8">
    <source>
        <dbReference type="Pfam" id="PF00082"/>
    </source>
</evidence>
<evidence type="ECO:0000256" key="2">
    <source>
        <dbReference type="ARBA" id="ARBA00022670"/>
    </source>
</evidence>
<feature type="signal peptide" evidence="7">
    <location>
        <begin position="1"/>
        <end position="35"/>
    </location>
</feature>
<feature type="chain" id="PRO_5045112168" evidence="7">
    <location>
        <begin position="36"/>
        <end position="1262"/>
    </location>
</feature>
<dbReference type="PANTHER" id="PTHR43806">
    <property type="entry name" value="PEPTIDASE S8"/>
    <property type="match status" value="1"/>
</dbReference>
<evidence type="ECO:0000256" key="4">
    <source>
        <dbReference type="ARBA" id="ARBA00022825"/>
    </source>
</evidence>
<sequence>MRPTRRRPVRAALGSAAVAATIAVSAISPVTPAAAEPTGRAYETDRSPSTAAGSTTAAVTLLTGDTVNVTTAGGRTSVTAAPGDRQATSFQSETTPDGDVYVYPNSALGGIASGKLDRELFNVTGLIAAGYDDAHRATIPVIVSYKDEPSARTLDTRTETLADASARPLTSIAAAATSLGKKDTDEFFDALGTGHDQPAKAAREIKKVWLDQQVKPLLEKSVPQIGAPDAWAAGYDGKGVKVAVLDTGADLNHPDLAGRISASESFVPAETVTDKQGHGTHVAATIAGSGAASGGLRKGVAPGADLIVGKVLSNTGSGDSSWVLAGMEWAAAQGADVISMSLGGAGTPNDVLSQAVNRLSEQYGTLFVIAAGNAGPAAGTVGSPGLAAKALTVGAVDRDDKVAPFSSRGPGNSGGSLKPEISAPGVGIVAARADGTSLGTPVDDNYTSLSGTSMATPHVAGAAAIMAQIHPDMNGEQLKNALASTAKNLPVVTPFEVGAGRVDLTNGIRSTVFASAKADFGTFIASDTPTDPLNRTITYTNIGDKDVTLSLGLDMDRGVDTVEDEVRLSSGTVTVPAHGTADVTLSVDQYLGAYSYHSGFVHATADGARLVTAVGYIRWAPQADVTVHLADRNGKAPALAMIQVFDMVTDDVVFRSATLQNQDSYSVTVPKGRYSVIARLRTDVNGTESASDFYAEPEIDLAKDMEFSIDARKAADVTAHVADEKRPTADSWYSTSLTRTRPGNFVGSLTSYGLAGDRVVTEGVIPSESTAETGTLTFGRDTGLRDPLVTAEADLPGSDRLSIVTPALGVRKDTSRHLKSVLVGGGSDADYSGRDVRGRLAVVTTMAVDVSKLVDTAVAKGAAGVLIARPEPGSGAITDTEGRGIPVFATTRASSRQLLRELARRLVTVKVATRAESGFTYLVPLAFQGALPAKPVMTTYKKQYAVTENHFYSDLEPRLANETMSAWHPWGGYAFRTKAYLNAPATRQDYVYAPDMTYQQSVHSGRPGTEMREPVASFKAGQKRERDWYRGPVHAATPQLTPCAFCRTPERITFAYTTAGDSESSHWGMYGATAMTARYYRNDTKIDNLAELLVPEEATYRMEYDVTRALGSGVRLGTEQKTAWTFRSAAPKGVQSEECRAAYGAPTDCSTLPVILTGFDVPVDVFNRAEAGKRFGFTLTTSRQAGYTGDKGIAGAKVSVSYDDGATWRDADVRVGDDGRHRVSVRHPRRAETNGFVALRVEVWDDAGNRTTQTIKRAYALD</sequence>
<feature type="compositionally biased region" description="Polar residues" evidence="6">
    <location>
        <begin position="86"/>
        <end position="95"/>
    </location>
</feature>
<evidence type="ECO:0000256" key="3">
    <source>
        <dbReference type="ARBA" id="ARBA00022801"/>
    </source>
</evidence>
<dbReference type="RefSeq" id="WP_306069144.1">
    <property type="nucleotide sequence ID" value="NZ_CP120988.1"/>
</dbReference>
<evidence type="ECO:0000256" key="7">
    <source>
        <dbReference type="SAM" id="SignalP"/>
    </source>
</evidence>
<dbReference type="InterPro" id="IPR050131">
    <property type="entry name" value="Peptidase_S8_subtilisin-like"/>
</dbReference>
<dbReference type="Gene3D" id="3.50.30.30">
    <property type="match status" value="1"/>
</dbReference>
<dbReference type="PROSITE" id="PS51892">
    <property type="entry name" value="SUBTILASE"/>
    <property type="match status" value="1"/>
</dbReference>
<reference evidence="9 10" key="1">
    <citation type="submission" date="2023-03" db="EMBL/GenBank/DDBJ databases">
        <title>Isolation and description of six Streptomyces strains from soil environments, able to metabolize different microbial glucans.</title>
        <authorList>
            <person name="Widen T."/>
            <person name="Larsbrink J."/>
        </authorList>
    </citation>
    <scope>NUCLEOTIDE SEQUENCE [LARGE SCALE GENOMIC DNA]</scope>
    <source>
        <strain evidence="9 10">Alt2</strain>
    </source>
</reference>
<evidence type="ECO:0000313" key="9">
    <source>
        <dbReference type="EMBL" id="WLQ60630.1"/>
    </source>
</evidence>
<gene>
    <name evidence="9" type="ORF">P8A19_36705</name>
</gene>
<dbReference type="PROSITE" id="PS51318">
    <property type="entry name" value="TAT"/>
    <property type="match status" value="1"/>
</dbReference>
<feature type="region of interest" description="Disordered" evidence="6">
    <location>
        <begin position="73"/>
        <end position="95"/>
    </location>
</feature>
<evidence type="ECO:0000256" key="5">
    <source>
        <dbReference type="PROSITE-ProRule" id="PRU01240"/>
    </source>
</evidence>
<feature type="region of interest" description="Disordered" evidence="6">
    <location>
        <begin position="34"/>
        <end position="54"/>
    </location>
</feature>
<dbReference type="PANTHER" id="PTHR43806:SF11">
    <property type="entry name" value="CEREVISIN-RELATED"/>
    <property type="match status" value="1"/>
</dbReference>
<organism evidence="9 10">
    <name type="scientific">Streptomyces poriferorum</name>
    <dbReference type="NCBI Taxonomy" id="2798799"/>
    <lineage>
        <taxon>Bacteria</taxon>
        <taxon>Bacillati</taxon>
        <taxon>Actinomycetota</taxon>
        <taxon>Actinomycetes</taxon>
        <taxon>Kitasatosporales</taxon>
        <taxon>Streptomycetaceae</taxon>
        <taxon>Streptomyces</taxon>
    </lineage>
</organism>
<evidence type="ECO:0000256" key="6">
    <source>
        <dbReference type="SAM" id="MobiDB-lite"/>
    </source>
</evidence>
<dbReference type="PRINTS" id="PR00723">
    <property type="entry name" value="SUBTILISIN"/>
</dbReference>
<accession>A0ABY9IZ82</accession>
<dbReference type="Pfam" id="PF00082">
    <property type="entry name" value="Peptidase_S8"/>
    <property type="match status" value="1"/>
</dbReference>
<evidence type="ECO:0000256" key="1">
    <source>
        <dbReference type="ARBA" id="ARBA00011073"/>
    </source>
</evidence>
<feature type="active site" description="Charge relay system" evidence="5">
    <location>
        <position position="246"/>
    </location>
</feature>
<keyword evidence="4 5" id="KW-0720">Serine protease</keyword>
<comment type="similarity">
    <text evidence="1 5">Belongs to the peptidase S8 family.</text>
</comment>
<dbReference type="InterPro" id="IPR036852">
    <property type="entry name" value="Peptidase_S8/S53_dom_sf"/>
</dbReference>
<feature type="domain" description="Peptidase S8/S53" evidence="8">
    <location>
        <begin position="237"/>
        <end position="500"/>
    </location>
</feature>
<evidence type="ECO:0000313" key="10">
    <source>
        <dbReference type="Proteomes" id="UP001235744"/>
    </source>
</evidence>
<keyword evidence="2 5" id="KW-0645">Protease</keyword>
<dbReference type="EMBL" id="CP120988">
    <property type="protein sequence ID" value="WLQ60630.1"/>
    <property type="molecule type" value="Genomic_DNA"/>
</dbReference>